<keyword evidence="3" id="KW-1185">Reference proteome</keyword>
<reference evidence="2 3" key="1">
    <citation type="journal article" date="2024" name="BMC Genomics">
        <title>De novo assembly and annotation of Popillia japonica's genome with initial clues to its potential as an invasive pest.</title>
        <authorList>
            <person name="Cucini C."/>
            <person name="Boschi S."/>
            <person name="Funari R."/>
            <person name="Cardaioli E."/>
            <person name="Iannotti N."/>
            <person name="Marturano G."/>
            <person name="Paoli F."/>
            <person name="Bruttini M."/>
            <person name="Carapelli A."/>
            <person name="Frati F."/>
            <person name="Nardi F."/>
        </authorList>
    </citation>
    <scope>NUCLEOTIDE SEQUENCE [LARGE SCALE GENOMIC DNA]</scope>
    <source>
        <strain evidence="2">DMR45628</strain>
    </source>
</reference>
<sequence>MERLNSALFRPKKDQCDLCMSYEHSHINEAEYQAHQQRKHEAGQQKETDKQEAINNPEHILAITIDMQTVKLAPLLKCTSVYFKKKTSCPQLYFVRLKKQKRILFLVG</sequence>
<proteinExistence type="predicted"/>
<evidence type="ECO:0000313" key="3">
    <source>
        <dbReference type="Proteomes" id="UP001458880"/>
    </source>
</evidence>
<gene>
    <name evidence="2" type="ORF">QE152_g6138</name>
</gene>
<dbReference type="AlphaFoldDB" id="A0AAW1MFY4"/>
<evidence type="ECO:0000256" key="1">
    <source>
        <dbReference type="SAM" id="MobiDB-lite"/>
    </source>
</evidence>
<evidence type="ECO:0000313" key="2">
    <source>
        <dbReference type="EMBL" id="KAK9746430.1"/>
    </source>
</evidence>
<dbReference type="Proteomes" id="UP001458880">
    <property type="component" value="Unassembled WGS sequence"/>
</dbReference>
<organism evidence="2 3">
    <name type="scientific">Popillia japonica</name>
    <name type="common">Japanese beetle</name>
    <dbReference type="NCBI Taxonomy" id="7064"/>
    <lineage>
        <taxon>Eukaryota</taxon>
        <taxon>Metazoa</taxon>
        <taxon>Ecdysozoa</taxon>
        <taxon>Arthropoda</taxon>
        <taxon>Hexapoda</taxon>
        <taxon>Insecta</taxon>
        <taxon>Pterygota</taxon>
        <taxon>Neoptera</taxon>
        <taxon>Endopterygota</taxon>
        <taxon>Coleoptera</taxon>
        <taxon>Polyphaga</taxon>
        <taxon>Scarabaeiformia</taxon>
        <taxon>Scarabaeidae</taxon>
        <taxon>Rutelinae</taxon>
        <taxon>Popillia</taxon>
    </lineage>
</organism>
<protein>
    <submittedName>
        <fullName evidence="2">Uncharacterized protein</fullName>
    </submittedName>
</protein>
<comment type="caution">
    <text evidence="2">The sequence shown here is derived from an EMBL/GenBank/DDBJ whole genome shotgun (WGS) entry which is preliminary data.</text>
</comment>
<feature type="compositionally biased region" description="Basic and acidic residues" evidence="1">
    <location>
        <begin position="39"/>
        <end position="52"/>
    </location>
</feature>
<accession>A0AAW1MFY4</accession>
<name>A0AAW1MFY4_POPJA</name>
<feature type="region of interest" description="Disordered" evidence="1">
    <location>
        <begin position="33"/>
        <end position="53"/>
    </location>
</feature>
<dbReference type="EMBL" id="JASPKY010000040">
    <property type="protein sequence ID" value="KAK9746430.1"/>
    <property type="molecule type" value="Genomic_DNA"/>
</dbReference>